<proteinExistence type="predicted"/>
<organism evidence="1 2">
    <name type="scientific">Jaminaea rosea</name>
    <dbReference type="NCBI Taxonomy" id="1569628"/>
    <lineage>
        <taxon>Eukaryota</taxon>
        <taxon>Fungi</taxon>
        <taxon>Dikarya</taxon>
        <taxon>Basidiomycota</taxon>
        <taxon>Ustilaginomycotina</taxon>
        <taxon>Exobasidiomycetes</taxon>
        <taxon>Microstromatales</taxon>
        <taxon>Microstromatales incertae sedis</taxon>
        <taxon>Jaminaea</taxon>
    </lineage>
</organism>
<sequence length="209" mass="23531">MGLPRPIDRRADSYHHSDQHIRYSFETAQLHYQACRDCMPNAIDQELVMSPAIELHTSLRRLPCRASSLLNVATPFDRLFTRQAGRPAHCCPRSRWALPTDPAAPGVPVTTAAVRLTCDCSRSDALPPGELRLWIAPSRPASAHWHPQRSPRYSARFHDIVWACSANRPELNRASCRCPRRRSFNDCQRGEPSMLLEGGIVSAWLAVKS</sequence>
<dbReference type="RefSeq" id="XP_025362781.1">
    <property type="nucleotide sequence ID" value="XM_025503634.1"/>
</dbReference>
<protein>
    <submittedName>
        <fullName evidence="1">Uncharacterized protein</fullName>
    </submittedName>
</protein>
<dbReference type="GeneID" id="37025457"/>
<evidence type="ECO:0000313" key="1">
    <source>
        <dbReference type="EMBL" id="PWN28169.1"/>
    </source>
</evidence>
<reference evidence="1 2" key="1">
    <citation type="journal article" date="2018" name="Mol. Biol. Evol.">
        <title>Broad Genomic Sampling Reveals a Smut Pathogenic Ancestry of the Fungal Clade Ustilaginomycotina.</title>
        <authorList>
            <person name="Kijpornyongpan T."/>
            <person name="Mondo S.J."/>
            <person name="Barry K."/>
            <person name="Sandor L."/>
            <person name="Lee J."/>
            <person name="Lipzen A."/>
            <person name="Pangilinan J."/>
            <person name="LaButti K."/>
            <person name="Hainaut M."/>
            <person name="Henrissat B."/>
            <person name="Grigoriev I.V."/>
            <person name="Spatafora J.W."/>
            <person name="Aime M.C."/>
        </authorList>
    </citation>
    <scope>NUCLEOTIDE SEQUENCE [LARGE SCALE GENOMIC DNA]</scope>
    <source>
        <strain evidence="1 2">MCA 5214</strain>
    </source>
</reference>
<keyword evidence="2" id="KW-1185">Reference proteome</keyword>
<dbReference type="AlphaFoldDB" id="A0A316US88"/>
<gene>
    <name evidence="1" type="ORF">BDZ90DRAFT_164243</name>
</gene>
<name>A0A316US88_9BASI</name>
<dbReference type="EMBL" id="KZ819666">
    <property type="protein sequence ID" value="PWN28169.1"/>
    <property type="molecule type" value="Genomic_DNA"/>
</dbReference>
<dbReference type="Proteomes" id="UP000245884">
    <property type="component" value="Unassembled WGS sequence"/>
</dbReference>
<accession>A0A316US88</accession>
<evidence type="ECO:0000313" key="2">
    <source>
        <dbReference type="Proteomes" id="UP000245884"/>
    </source>
</evidence>